<dbReference type="Pfam" id="PF09622">
    <property type="entry name" value="DUF2391"/>
    <property type="match status" value="1"/>
</dbReference>
<feature type="transmembrane region" description="Helical" evidence="1">
    <location>
        <begin position="20"/>
        <end position="40"/>
    </location>
</feature>
<evidence type="ECO:0000313" key="3">
    <source>
        <dbReference type="Proteomes" id="UP000521868"/>
    </source>
</evidence>
<feature type="transmembrane region" description="Helical" evidence="1">
    <location>
        <begin position="46"/>
        <end position="66"/>
    </location>
</feature>
<dbReference type="NCBIfam" id="TIGR02587">
    <property type="entry name" value="TIGR02587 family membrane protein"/>
    <property type="match status" value="1"/>
</dbReference>
<feature type="transmembrane region" description="Helical" evidence="1">
    <location>
        <begin position="149"/>
        <end position="168"/>
    </location>
</feature>
<comment type="caution">
    <text evidence="2">The sequence shown here is derived from an EMBL/GenBank/DDBJ whole genome shotgun (WGS) entry which is preliminary data.</text>
</comment>
<dbReference type="Proteomes" id="UP000521868">
    <property type="component" value="Unassembled WGS sequence"/>
</dbReference>
<dbReference type="EMBL" id="VTOX01000011">
    <property type="protein sequence ID" value="NKE68558.1"/>
    <property type="molecule type" value="Genomic_DNA"/>
</dbReference>
<protein>
    <submittedName>
        <fullName evidence="2">TIGR02587 family membrane protein</fullName>
    </submittedName>
</protein>
<keyword evidence="1" id="KW-1133">Transmembrane helix</keyword>
<keyword evidence="1" id="KW-0472">Membrane</keyword>
<feature type="transmembrane region" description="Helical" evidence="1">
    <location>
        <begin position="253"/>
        <end position="275"/>
    </location>
</feature>
<accession>A0A7X6I8L6</accession>
<dbReference type="InterPro" id="IPR013416">
    <property type="entry name" value="CHP02587_IM"/>
</dbReference>
<evidence type="ECO:0000313" key="2">
    <source>
        <dbReference type="EMBL" id="NKE68558.1"/>
    </source>
</evidence>
<keyword evidence="1" id="KW-0812">Transmembrane</keyword>
<feature type="transmembrane region" description="Helical" evidence="1">
    <location>
        <begin position="183"/>
        <end position="205"/>
    </location>
</feature>
<feature type="transmembrane region" description="Helical" evidence="1">
    <location>
        <begin position="217"/>
        <end position="241"/>
    </location>
</feature>
<reference evidence="2 3" key="1">
    <citation type="journal article" date="2020" name="Nature">
        <title>Bacterial chemolithoautotrophy via manganese oxidation.</title>
        <authorList>
            <person name="Yu H."/>
            <person name="Leadbetter J.R."/>
        </authorList>
    </citation>
    <scope>NUCLEOTIDE SEQUENCE [LARGE SCALE GENOMIC DNA]</scope>
    <source>
        <strain evidence="2 3">RBP-1</strain>
    </source>
</reference>
<proteinExistence type="predicted"/>
<keyword evidence="3" id="KW-1185">Reference proteome</keyword>
<dbReference type="RefSeq" id="WP_168109687.1">
    <property type="nucleotide sequence ID" value="NZ_VTOX01000011.1"/>
</dbReference>
<name>A0A7X6I8L6_9BURK</name>
<sequence length="276" mass="29836">MTSHTQRRNIDFLRGLARAFAGAIIFALPLLMTMEMWFLGFSMETWRLALFLVLFFPVLVALSWHIGFEDTFSWRDDVVDALVAYAVGFCSAGLILLVLGVLDSTDSPREIVGKVSLQAVPASIGALLAQTQFGEEKAEGAARRQGPRYASELFIMGVGALFLAFNLAPTEEMLALAFRMTQVHALLLVALSLALMHAFVYGVAFHGRPGGHEQTPAWSLFLRFTIAGYAIALLLGAYILWSFGRLDGVSLLVAVKAVAVVGFPAGIGAAAARLIL</sequence>
<dbReference type="AlphaFoldDB" id="A0A7X6I8L6"/>
<organism evidence="2 3">
    <name type="scientific">Ramlibacter lithotrophicus</name>
    <dbReference type="NCBI Taxonomy" id="2606681"/>
    <lineage>
        <taxon>Bacteria</taxon>
        <taxon>Pseudomonadati</taxon>
        <taxon>Pseudomonadota</taxon>
        <taxon>Betaproteobacteria</taxon>
        <taxon>Burkholderiales</taxon>
        <taxon>Comamonadaceae</taxon>
        <taxon>Ramlibacter</taxon>
    </lineage>
</organism>
<feature type="transmembrane region" description="Helical" evidence="1">
    <location>
        <begin position="78"/>
        <end position="99"/>
    </location>
</feature>
<dbReference type="InterPro" id="IPR024464">
    <property type="entry name" value="DUF2391"/>
</dbReference>
<evidence type="ECO:0000256" key="1">
    <source>
        <dbReference type="SAM" id="Phobius"/>
    </source>
</evidence>
<gene>
    <name evidence="2" type="ORF">RAMLITH_22315</name>
</gene>